<dbReference type="SUPFAM" id="SSF50692">
    <property type="entry name" value="ADC-like"/>
    <property type="match status" value="1"/>
</dbReference>
<dbReference type="Pfam" id="PF00384">
    <property type="entry name" value="Molybdopterin"/>
    <property type="match status" value="1"/>
</dbReference>
<evidence type="ECO:0000313" key="4">
    <source>
        <dbReference type="Proteomes" id="UP000199679"/>
    </source>
</evidence>
<dbReference type="InterPro" id="IPR006656">
    <property type="entry name" value="Mopterin_OxRdtase"/>
</dbReference>
<dbReference type="Gene3D" id="3.30.200.210">
    <property type="match status" value="1"/>
</dbReference>
<dbReference type="CDD" id="cd10551">
    <property type="entry name" value="PsrB"/>
    <property type="match status" value="1"/>
</dbReference>
<dbReference type="PANTHER" id="PTHR42783:SF3">
    <property type="entry name" value="GLUTAMATE SYNTHASE [NADPH] SMALL CHAIN-RELATED"/>
    <property type="match status" value="1"/>
</dbReference>
<dbReference type="Gene3D" id="3.40.50.740">
    <property type="match status" value="1"/>
</dbReference>
<dbReference type="RefSeq" id="WP_091376583.1">
    <property type="nucleotide sequence ID" value="NZ_LT629740.1"/>
</dbReference>
<feature type="domain" description="4Fe-4S ferredoxin-type" evidence="2">
    <location>
        <begin position="866"/>
        <end position="895"/>
    </location>
</feature>
<dbReference type="SUPFAM" id="SSF54862">
    <property type="entry name" value="4Fe-4S ferredoxins"/>
    <property type="match status" value="1"/>
</dbReference>
<dbReference type="CDD" id="cd02784">
    <property type="entry name" value="MopB_CT_PHLH"/>
    <property type="match status" value="1"/>
</dbReference>
<dbReference type="NCBIfam" id="TIGR04519">
    <property type="entry name" value="MoCo_extend_TAT"/>
    <property type="match status" value="1"/>
</dbReference>
<feature type="domain" description="4Fe-4S ferredoxin-type" evidence="2">
    <location>
        <begin position="760"/>
        <end position="790"/>
    </location>
</feature>
<dbReference type="AlphaFoldDB" id="A0A1H2AYK4"/>
<evidence type="ECO:0000313" key="3">
    <source>
        <dbReference type="EMBL" id="SDT51095.1"/>
    </source>
</evidence>
<dbReference type="Gene3D" id="3.30.70.20">
    <property type="match status" value="2"/>
</dbReference>
<name>A0A1H2AYK4_MUCMA</name>
<dbReference type="STRING" id="652787.SAMN05216490_3807"/>
<dbReference type="Pfam" id="PF12797">
    <property type="entry name" value="Fer4_2"/>
    <property type="match status" value="1"/>
</dbReference>
<gene>
    <name evidence="3" type="ORF">SAMN05216490_3807</name>
</gene>
<accession>A0A1H2AYK4</accession>
<evidence type="ECO:0000256" key="1">
    <source>
        <dbReference type="ARBA" id="ARBA00022723"/>
    </source>
</evidence>
<dbReference type="Pfam" id="PF13247">
    <property type="entry name" value="Fer4_11"/>
    <property type="match status" value="1"/>
</dbReference>
<dbReference type="InterPro" id="IPR009010">
    <property type="entry name" value="Asp_de-COase-like_dom_sf"/>
</dbReference>
<evidence type="ECO:0000259" key="2">
    <source>
        <dbReference type="PROSITE" id="PS51379"/>
    </source>
</evidence>
<dbReference type="PANTHER" id="PTHR42783">
    <property type="entry name" value="GLUTAMATE SYNTHASE [NADPH] SMALL CHAIN"/>
    <property type="match status" value="1"/>
</dbReference>
<dbReference type="Gene3D" id="2.40.40.20">
    <property type="match status" value="1"/>
</dbReference>
<dbReference type="EMBL" id="LT629740">
    <property type="protein sequence ID" value="SDT51095.1"/>
    <property type="molecule type" value="Genomic_DNA"/>
</dbReference>
<dbReference type="InterPro" id="IPR030948">
    <property type="entry name" value="TAT_var_transloc_signal_dom"/>
</dbReference>
<dbReference type="GO" id="GO:0016491">
    <property type="term" value="F:oxidoreductase activity"/>
    <property type="evidence" value="ECO:0007669"/>
    <property type="project" value="InterPro"/>
</dbReference>
<dbReference type="OrthoDB" id="9779457at2"/>
<dbReference type="Proteomes" id="UP000199679">
    <property type="component" value="Chromosome I"/>
</dbReference>
<keyword evidence="4" id="KW-1185">Reference proteome</keyword>
<dbReference type="SUPFAM" id="SSF53706">
    <property type="entry name" value="Formate dehydrogenase/DMSO reductase, domains 1-3"/>
    <property type="match status" value="1"/>
</dbReference>
<keyword evidence="1" id="KW-0479">Metal-binding</keyword>
<dbReference type="Gene3D" id="3.30.2070.10">
    <property type="entry name" value="Formate dehydrogenase/DMSO reductase"/>
    <property type="match status" value="1"/>
</dbReference>
<dbReference type="PROSITE" id="PS51379">
    <property type="entry name" value="4FE4S_FER_2"/>
    <property type="match status" value="2"/>
</dbReference>
<sequence length="1018" mass="112206">MDSNKKYWKGLEELNKTPEFVEKNKHEFAEPIPIEEVLESGGLLGKTPRRDFLKALGFGVGAVTLAACEKVPVHKSIPYLIKPEEVTPGVANYYSSSYDGHAILVKTREGRPIKVEGNPNDLLSNGGLSAQAQASVLDLYDVSRVKNPMQDGADSDWDHIDAFIKNELTAIKAAGKKIRIVSSTINSPSTLAVIADFVAQYPTAKHINYDAVSYTGIIQANQNSFGKAVVPHYNFDKADVIVSFGADFLGTWISPTEFIGQYVKNRNNKSLQSKKMSRHIQFETGMSNTGSNADVRIPILLSEEGIALVNLYNAISGTTLAGSKKLDNAAAENAITLAGKELLAAKGKALVVAGSNDVAVQTLVNAINSLLGSYGATIDLDNASNQYAGNDAEFVEFVSDMDKGDVGAVFFLGANPAYDYHSGDAIKAALKKVRLRVSFSDYTDETASLCNIIAPNHYYLESWGDSSAIEGYYTVVQPTINPVYNTRQAEQSLLVWSDNAVKDYYTYVRNNWDKNLLAKGGLSGQKGWETLLQTGFVKAAAKPAGSYTFSHELTAVAQTILDHSNELAAANGDKTKVQLQIFQTIALRDGSRANNPWLQELPDPVSKVTWGNFAAMSPRYAKSLELEQGDIITITANNYSIDLPVLIQPGQPAGTIAVAVGYGRTKAGLVGDKVGENAYPFHTFRNGTFQTTAVATIKATGEQSELAQTQTHHSYEGRNSIIRETTFTEYKKNPYAASGHFDDHKTYSLWDEYERPTYNWVMAIDLNACTGCGACVVACSAENNVPVVGKDEVRRRREMHWIRIDRYYSFNEKGSLITKESEINQLSDGDLDNVSVVYQPMLCQHCDHAPCETVCPVLATVHSSEGLNHMAYNRCIGTRYCANNCPYKVRRFNWFNYWNDSRFDNYLNNEHTQLVLNPDVVTRFRGVMEKCSMCIQRIQAGKLKAKIEKRSVKDGDIKVACQQTCPANAIVFGNVNDPNSEVAKALKSERTYYVLEELNVQPGIGYQVKVRNRTELEA</sequence>
<protein>
    <submittedName>
        <fullName evidence="3">Quinol:cytochrome c oxidoreductase iron-sulfur protein</fullName>
    </submittedName>
</protein>
<dbReference type="InterPro" id="IPR017896">
    <property type="entry name" value="4Fe4S_Fe-S-bd"/>
</dbReference>
<organism evidence="3 4">
    <name type="scientific">Mucilaginibacter mallensis</name>
    <dbReference type="NCBI Taxonomy" id="652787"/>
    <lineage>
        <taxon>Bacteria</taxon>
        <taxon>Pseudomonadati</taxon>
        <taxon>Bacteroidota</taxon>
        <taxon>Sphingobacteriia</taxon>
        <taxon>Sphingobacteriales</taxon>
        <taxon>Sphingobacteriaceae</taxon>
        <taxon>Mucilaginibacter</taxon>
    </lineage>
</organism>
<reference evidence="3 4" key="1">
    <citation type="submission" date="2016-10" db="EMBL/GenBank/DDBJ databases">
        <authorList>
            <person name="de Groot N.N."/>
        </authorList>
    </citation>
    <scope>NUCLEOTIDE SEQUENCE [LARGE SCALE GENOMIC DNA]</scope>
    <source>
        <strain evidence="3 4">MP1X4</strain>
    </source>
</reference>
<proteinExistence type="predicted"/>
<dbReference type="GO" id="GO:0046872">
    <property type="term" value="F:metal ion binding"/>
    <property type="evidence" value="ECO:0007669"/>
    <property type="project" value="UniProtKB-KW"/>
</dbReference>